<dbReference type="STRING" id="215743.ROSMUCSMR3_02626"/>
<protein>
    <recommendedName>
        <fullName evidence="3">Methyltransferase type 12</fullName>
    </recommendedName>
</protein>
<dbReference type="OrthoDB" id="1853779at2"/>
<organism evidence="1 2">
    <name type="scientific">Roseovarius mucosus DSM 17069</name>
    <dbReference type="NCBI Taxonomy" id="1288298"/>
    <lineage>
        <taxon>Bacteria</taxon>
        <taxon>Pseudomonadati</taxon>
        <taxon>Pseudomonadota</taxon>
        <taxon>Alphaproteobacteria</taxon>
        <taxon>Rhodobacterales</taxon>
        <taxon>Roseobacteraceae</taxon>
        <taxon>Roseovarius</taxon>
    </lineage>
</organism>
<dbReference type="SUPFAM" id="SSF53335">
    <property type="entry name" value="S-adenosyl-L-methionine-dependent methyltransferases"/>
    <property type="match status" value="1"/>
</dbReference>
<name>A0A0A0HHT0_9RHOB</name>
<dbReference type="AlphaFoldDB" id="A0A0A0HHT0"/>
<dbReference type="RefSeq" id="WP_037274579.1">
    <property type="nucleotide sequence ID" value="NZ_KN293981.1"/>
</dbReference>
<dbReference type="Proteomes" id="UP000030021">
    <property type="component" value="Unassembled WGS sequence"/>
</dbReference>
<dbReference type="EMBL" id="AONH01000014">
    <property type="protein sequence ID" value="KGM87327.1"/>
    <property type="molecule type" value="Genomic_DNA"/>
</dbReference>
<accession>A0A0A0HHT0</accession>
<dbReference type="PATRIC" id="fig|1288298.3.peg.2657"/>
<reference evidence="1 2" key="1">
    <citation type="submission" date="2013-01" db="EMBL/GenBank/DDBJ databases">
        <authorList>
            <person name="Fiebig A."/>
            <person name="Goeker M."/>
            <person name="Klenk H.-P.P."/>
        </authorList>
    </citation>
    <scope>NUCLEOTIDE SEQUENCE [LARGE SCALE GENOMIC DNA]</scope>
    <source>
        <strain evidence="1 2">DSM 17069</strain>
    </source>
</reference>
<dbReference type="InterPro" id="IPR029063">
    <property type="entry name" value="SAM-dependent_MTases_sf"/>
</dbReference>
<evidence type="ECO:0000313" key="1">
    <source>
        <dbReference type="EMBL" id="KGM87327.1"/>
    </source>
</evidence>
<dbReference type="HOGENOM" id="CLU_071059_0_0_5"/>
<proteinExistence type="predicted"/>
<dbReference type="Gene3D" id="3.40.50.150">
    <property type="entry name" value="Vaccinia Virus protein VP39"/>
    <property type="match status" value="1"/>
</dbReference>
<comment type="caution">
    <text evidence="1">The sequence shown here is derived from an EMBL/GenBank/DDBJ whole genome shotgun (WGS) entry which is preliminary data.</text>
</comment>
<evidence type="ECO:0000313" key="2">
    <source>
        <dbReference type="Proteomes" id="UP000030021"/>
    </source>
</evidence>
<evidence type="ECO:0008006" key="3">
    <source>
        <dbReference type="Google" id="ProtNLM"/>
    </source>
</evidence>
<dbReference type="eggNOG" id="COG0500">
    <property type="taxonomic scope" value="Bacteria"/>
</dbReference>
<gene>
    <name evidence="1" type="ORF">rosmuc_02641</name>
</gene>
<sequence length="223" mass="24896">MKPPQNPYDVDGFHAEAIAAGRHRDVVGGRWDETGRVQMTLLRDAGLLPHHHLLDIGAGSLRLGCKAVSYLEPGHYWATDASRALMLAGHAAELNEPARLNPDHLIEDARFDYPAVPGCITHAIAFAVFPHLPMAYLRRALINLRRFDQLEVFFFTVFLVSDATESATAYRQPDGVVTHDIRPPYHVLPQDVDHMARVTGWSATRSPMRLPRGQVLFTARAIH</sequence>